<dbReference type="Gene3D" id="2.30.30.60">
    <property type="match status" value="1"/>
</dbReference>
<dbReference type="EMBL" id="JAZHPZ010000001">
    <property type="protein sequence ID" value="MEF2965001.1"/>
    <property type="molecule type" value="Genomic_DNA"/>
</dbReference>
<dbReference type="Pfam" id="PF00924">
    <property type="entry name" value="MS_channel_2nd"/>
    <property type="match status" value="1"/>
</dbReference>
<dbReference type="InterPro" id="IPR049278">
    <property type="entry name" value="MS_channel_C"/>
</dbReference>
<dbReference type="InterPro" id="IPR023408">
    <property type="entry name" value="MscS_beta-dom_sf"/>
</dbReference>
<dbReference type="InterPro" id="IPR049142">
    <property type="entry name" value="MS_channel_1st"/>
</dbReference>
<dbReference type="SUPFAM" id="SSF82861">
    <property type="entry name" value="Mechanosensitive channel protein MscS (YggB), transmembrane region"/>
    <property type="match status" value="1"/>
</dbReference>
<evidence type="ECO:0000256" key="6">
    <source>
        <dbReference type="ARBA" id="ARBA00023136"/>
    </source>
</evidence>
<feature type="domain" description="Mechanosensitive ion channel transmembrane helices 2/3" evidence="10">
    <location>
        <begin position="105"/>
        <end position="146"/>
    </location>
</feature>
<feature type="transmembrane region" description="Helical" evidence="7">
    <location>
        <begin position="98"/>
        <end position="119"/>
    </location>
</feature>
<dbReference type="InterPro" id="IPR010920">
    <property type="entry name" value="LSM_dom_sf"/>
</dbReference>
<feature type="transmembrane region" description="Helical" evidence="7">
    <location>
        <begin position="125"/>
        <end position="145"/>
    </location>
</feature>
<protein>
    <submittedName>
        <fullName evidence="11">Mechanosensitive ion channel family protein</fullName>
    </submittedName>
</protein>
<dbReference type="InterPro" id="IPR011066">
    <property type="entry name" value="MscS_channel_C_sf"/>
</dbReference>
<dbReference type="Pfam" id="PF21088">
    <property type="entry name" value="MS_channel_1st"/>
    <property type="match status" value="1"/>
</dbReference>
<evidence type="ECO:0000256" key="2">
    <source>
        <dbReference type="ARBA" id="ARBA00008017"/>
    </source>
</evidence>
<dbReference type="PANTHER" id="PTHR43634:SF2">
    <property type="entry name" value="LOW CONDUCTANCE MECHANOSENSITIVE CHANNEL YNAI"/>
    <property type="match status" value="1"/>
</dbReference>
<dbReference type="Gene3D" id="1.10.287.1260">
    <property type="match status" value="1"/>
</dbReference>
<evidence type="ECO:0000256" key="3">
    <source>
        <dbReference type="ARBA" id="ARBA00022475"/>
    </source>
</evidence>
<dbReference type="InterPro" id="IPR011014">
    <property type="entry name" value="MscS_channel_TM-2"/>
</dbReference>
<feature type="domain" description="Mechanosensitive ion channel MscS" evidence="8">
    <location>
        <begin position="147"/>
        <end position="214"/>
    </location>
</feature>
<dbReference type="SUPFAM" id="SSF50182">
    <property type="entry name" value="Sm-like ribonucleoproteins"/>
    <property type="match status" value="1"/>
</dbReference>
<evidence type="ECO:0000259" key="10">
    <source>
        <dbReference type="Pfam" id="PF21088"/>
    </source>
</evidence>
<keyword evidence="5 7" id="KW-1133">Transmembrane helix</keyword>
<evidence type="ECO:0000256" key="5">
    <source>
        <dbReference type="ARBA" id="ARBA00022989"/>
    </source>
</evidence>
<evidence type="ECO:0000256" key="4">
    <source>
        <dbReference type="ARBA" id="ARBA00022692"/>
    </source>
</evidence>
<organism evidence="11 12">
    <name type="scientific">Paenibacillus haidiansis</name>
    <dbReference type="NCBI Taxonomy" id="1574488"/>
    <lineage>
        <taxon>Bacteria</taxon>
        <taxon>Bacillati</taxon>
        <taxon>Bacillota</taxon>
        <taxon>Bacilli</taxon>
        <taxon>Bacillales</taxon>
        <taxon>Paenibacillaceae</taxon>
        <taxon>Paenibacillus</taxon>
    </lineage>
</organism>
<name>A0ABU7VMP1_9BACL</name>
<proteinExistence type="inferred from homology"/>
<dbReference type="PANTHER" id="PTHR43634">
    <property type="entry name" value="OW CONDUCTANCE MECHANOSENSITIVE CHANNEL"/>
    <property type="match status" value="1"/>
</dbReference>
<dbReference type="Proteomes" id="UP001306950">
    <property type="component" value="Unassembled WGS sequence"/>
</dbReference>
<reference evidence="11 12" key="1">
    <citation type="submission" date="2024-02" db="EMBL/GenBank/DDBJ databases">
        <title>A nitrogen-fixing paenibacillus bacterium.</title>
        <authorList>
            <person name="Zhang W.L."/>
            <person name="Chen S.F."/>
        </authorList>
    </citation>
    <scope>NUCLEOTIDE SEQUENCE [LARGE SCALE GENOMIC DNA]</scope>
    <source>
        <strain evidence="11 12">M1</strain>
    </source>
</reference>
<keyword evidence="12" id="KW-1185">Reference proteome</keyword>
<keyword evidence="4 7" id="KW-0812">Transmembrane</keyword>
<dbReference type="InterPro" id="IPR006685">
    <property type="entry name" value="MscS_channel_2nd"/>
</dbReference>
<feature type="transmembrane region" description="Helical" evidence="7">
    <location>
        <begin position="30"/>
        <end position="48"/>
    </location>
</feature>
<evidence type="ECO:0000259" key="8">
    <source>
        <dbReference type="Pfam" id="PF00924"/>
    </source>
</evidence>
<feature type="domain" description="Mechanosensitive ion channel MscS C-terminal" evidence="9">
    <location>
        <begin position="220"/>
        <end position="306"/>
    </location>
</feature>
<dbReference type="SUPFAM" id="SSF82689">
    <property type="entry name" value="Mechanosensitive channel protein MscS (YggB), C-terminal domain"/>
    <property type="match status" value="1"/>
</dbReference>
<dbReference type="RefSeq" id="WP_331845194.1">
    <property type="nucleotide sequence ID" value="NZ_JAZHPZ010000001.1"/>
</dbReference>
<feature type="transmembrane region" description="Helical" evidence="7">
    <location>
        <begin position="60"/>
        <end position="77"/>
    </location>
</feature>
<dbReference type="InterPro" id="IPR045042">
    <property type="entry name" value="YnaI-like"/>
</dbReference>
<dbReference type="Gene3D" id="3.30.70.100">
    <property type="match status" value="1"/>
</dbReference>
<evidence type="ECO:0000313" key="12">
    <source>
        <dbReference type="Proteomes" id="UP001306950"/>
    </source>
</evidence>
<evidence type="ECO:0000256" key="7">
    <source>
        <dbReference type="SAM" id="Phobius"/>
    </source>
</evidence>
<keyword evidence="6 7" id="KW-0472">Membrane</keyword>
<evidence type="ECO:0000259" key="9">
    <source>
        <dbReference type="Pfam" id="PF21082"/>
    </source>
</evidence>
<comment type="subcellular location">
    <subcellularLocation>
        <location evidence="1">Cell membrane</location>
        <topology evidence="1">Multi-pass membrane protein</topology>
    </subcellularLocation>
</comment>
<comment type="caution">
    <text evidence="11">The sequence shown here is derived from an EMBL/GenBank/DDBJ whole genome shotgun (WGS) entry which is preliminary data.</text>
</comment>
<sequence length="327" mass="36921">MSSIVFFVFNKLRKGSPNLAKWKMAFERPLRLFFVLLGLYLPVSYLLPPEGSAMLLVTRLFRSGLILLVGWSLYILSARSSVILEEISKKMNVDDSSMMIPFISKVIRFIIVVLTVTLVGAEWGFSINGVVAGMGLGSVAIAFAAKDSLSHIFGGIVIITEKPFSKGDWILTPSVEGFVEDITFRSTRIRTFADAVVTMPNATLANEPITNWSRMGKRRITFSLNVALDSDPNRLATAIARCERMLREHDSIDQQTLLVKFNEFNASSLGIFFYFFTRTTVWAEHLSIRQEINLMLLQILEEEGVKLAYPTHRVLYEEDESEVRQFA</sequence>
<evidence type="ECO:0000313" key="11">
    <source>
        <dbReference type="EMBL" id="MEF2965001.1"/>
    </source>
</evidence>
<dbReference type="Pfam" id="PF21082">
    <property type="entry name" value="MS_channel_3rd"/>
    <property type="match status" value="1"/>
</dbReference>
<comment type="similarity">
    <text evidence="2">Belongs to the MscS (TC 1.A.23) family.</text>
</comment>
<evidence type="ECO:0000256" key="1">
    <source>
        <dbReference type="ARBA" id="ARBA00004651"/>
    </source>
</evidence>
<keyword evidence="3" id="KW-1003">Cell membrane</keyword>
<accession>A0ABU7VMP1</accession>
<gene>
    <name evidence="11" type="ORF">V3851_04085</name>
</gene>